<accession>A0ABZ0SJF2</accession>
<keyword evidence="1" id="KW-0175">Coiled coil</keyword>
<dbReference type="EMBL" id="CP121472">
    <property type="protein sequence ID" value="WPL19525.1"/>
    <property type="molecule type" value="Genomic_DNA"/>
</dbReference>
<evidence type="ECO:0008006" key="4">
    <source>
        <dbReference type="Google" id="ProtNLM"/>
    </source>
</evidence>
<name>A0ABZ0SJF2_9GAMM</name>
<sequence length="105" mass="12371">MDDTLKRLLDAEVRAEKIAQDAEREQERVIQRAMQDARLAEERFRASIPELHRGQIDKADERAGQTVAELRRRYDERHIQLRDMAEQREDEALEAAFALLIDTRL</sequence>
<feature type="coiled-coil region" evidence="1">
    <location>
        <begin position="5"/>
        <end position="43"/>
    </location>
</feature>
<gene>
    <name evidence="2" type="ORF">Thiowin_04656</name>
</gene>
<dbReference type="Gene3D" id="1.20.5.2950">
    <property type="match status" value="1"/>
</dbReference>
<evidence type="ECO:0000313" key="2">
    <source>
        <dbReference type="EMBL" id="WPL19525.1"/>
    </source>
</evidence>
<dbReference type="Proteomes" id="UP001432180">
    <property type="component" value="Chromosome"/>
</dbReference>
<dbReference type="RefSeq" id="WP_328985266.1">
    <property type="nucleotide sequence ID" value="NZ_CP121472.1"/>
</dbReference>
<reference evidence="2 3" key="1">
    <citation type="journal article" date="2023" name="Microorganisms">
        <title>Thiorhodovibrio frisius and Trv. litoralis spp. nov., Two Novel Members from a Clade of Fastidious Purple Sulfur Bacteria That Exhibit Unique Red-Shifted Light-Harvesting Capabilities.</title>
        <authorList>
            <person name="Methner A."/>
            <person name="Kuzyk S.B."/>
            <person name="Petersen J."/>
            <person name="Bauer S."/>
            <person name="Brinkmann H."/>
            <person name="Sichau K."/>
            <person name="Wanner G."/>
            <person name="Wolf J."/>
            <person name="Neumann-Schaal M."/>
            <person name="Henke P."/>
            <person name="Tank M."/>
            <person name="Sproer C."/>
            <person name="Bunk B."/>
            <person name="Overmann J."/>
        </authorList>
    </citation>
    <scope>NUCLEOTIDE SEQUENCE [LARGE SCALE GENOMIC DNA]</scope>
    <source>
        <strain evidence="2 3">DSM 6702</strain>
    </source>
</reference>
<protein>
    <recommendedName>
        <fullName evidence="4">ATPase</fullName>
    </recommendedName>
</protein>
<evidence type="ECO:0000256" key="1">
    <source>
        <dbReference type="SAM" id="Coils"/>
    </source>
</evidence>
<keyword evidence="3" id="KW-1185">Reference proteome</keyword>
<evidence type="ECO:0000313" key="3">
    <source>
        <dbReference type="Proteomes" id="UP001432180"/>
    </source>
</evidence>
<proteinExistence type="predicted"/>
<organism evidence="2 3">
    <name type="scientific">Thiorhodovibrio winogradskyi</name>
    <dbReference type="NCBI Taxonomy" id="77007"/>
    <lineage>
        <taxon>Bacteria</taxon>
        <taxon>Pseudomonadati</taxon>
        <taxon>Pseudomonadota</taxon>
        <taxon>Gammaproteobacteria</taxon>
        <taxon>Chromatiales</taxon>
        <taxon>Chromatiaceae</taxon>
        <taxon>Thiorhodovibrio</taxon>
    </lineage>
</organism>